<comment type="caution">
    <text evidence="3">The sequence shown here is derived from an EMBL/GenBank/DDBJ whole genome shotgun (WGS) entry which is preliminary data.</text>
</comment>
<evidence type="ECO:0000256" key="1">
    <source>
        <dbReference type="ARBA" id="ARBA00031966"/>
    </source>
</evidence>
<evidence type="ECO:0000313" key="4">
    <source>
        <dbReference type="Proteomes" id="UP000037510"/>
    </source>
</evidence>
<dbReference type="Pfam" id="PF18136">
    <property type="entry name" value="DNApol_Exo"/>
    <property type="match status" value="1"/>
</dbReference>
<dbReference type="SUPFAM" id="SSF56672">
    <property type="entry name" value="DNA/RNA polymerases"/>
    <property type="match status" value="2"/>
</dbReference>
<protein>
    <recommendedName>
        <fullName evidence="1">Mitochondrial DNA polymerase catalytic subunit</fullName>
    </recommendedName>
</protein>
<proteinExistence type="predicted"/>
<keyword evidence="4" id="KW-1185">Reference proteome</keyword>
<dbReference type="GO" id="GO:0008408">
    <property type="term" value="F:3'-5' exonuclease activity"/>
    <property type="evidence" value="ECO:0007669"/>
    <property type="project" value="TreeGrafter"/>
</dbReference>
<dbReference type="GO" id="GO:0005760">
    <property type="term" value="C:gamma DNA polymerase complex"/>
    <property type="evidence" value="ECO:0007669"/>
    <property type="project" value="InterPro"/>
</dbReference>
<evidence type="ECO:0000259" key="2">
    <source>
        <dbReference type="SMART" id="SM00482"/>
    </source>
</evidence>
<dbReference type="EMBL" id="JTDY01002447">
    <property type="protein sequence ID" value="KOB71405.1"/>
    <property type="molecule type" value="Genomic_DNA"/>
</dbReference>
<dbReference type="PANTHER" id="PTHR10267:SF0">
    <property type="entry name" value="DNA POLYMERASE SUBUNIT GAMMA-1"/>
    <property type="match status" value="1"/>
</dbReference>
<name>A0A0L7L7R4_OPEBR</name>
<dbReference type="InterPro" id="IPR001098">
    <property type="entry name" value="DNA-dir_DNA_pol_A_palm_dom"/>
</dbReference>
<dbReference type="InterPro" id="IPR043502">
    <property type="entry name" value="DNA/RNA_pol_sf"/>
</dbReference>
<dbReference type="AlphaFoldDB" id="A0A0L7L7R4"/>
<dbReference type="Proteomes" id="UP000037510">
    <property type="component" value="Unassembled WGS sequence"/>
</dbReference>
<dbReference type="InterPro" id="IPR002297">
    <property type="entry name" value="DNA-dir_DNA_pol_A_mt"/>
</dbReference>
<sequence length="740" mass="82569">ATRDVFVEGGMDDVQRQFQSLMQYCAADVTATHAVLRDLLPLFLDRFPHPVTLAGMLELGGMDDVQRHFQALMQYCAADVTATPAVQRDLMPLFLDRFPHPSRQLLSLKADEACKLMVNEAYKQDLWMWDQDWSTQALKLKKQIKKKTGVVSDSQFILANTENIETKTKETDVLDSKTTKEFEILSDDYIDSIEGVKKPVITKEVEDLSKKFAYLYDLGIQLPVKRPYLAGYPAWYRKLCTKPGKDPDWAPGANSITTIPFSRQQGDSEDPKLPLEQLLQACPMKHCKEAVDTDGYILSKTVEVSIIPKDFLDMFSQNVLTAQGNEAEKQVVWLPRDKSPRDARRCGAILPQVVVCGTLTRRASEPTWMTASNAHEERVGSELRAMVQAPVGYKFVGADVDSQFNPTMTMSEAKSKAAKMFATTKGKRVVEMSSYQAMRLAKLSGKRTEEMFERPRWVGGTESEMFNKLEEIADSAAPSTAFLSGRLSRALEHAAGRWAGTRLNWAVQSAAADFLHLMLVSMAHLAPRARYIVCGGAVGPVGRLSRALEHAVGRWAGTRLNWAVQSAAADFLHLMLRPAPGTLCVVSLSVLSGRLSRALEHVAGRWAGTRLNWAVQSAAADFLHLMLVSMAHLAPRARFCLSFHDEVRYLVPDEHRYETALALQTTNLLTRAFCSQRVGMYDLPLSVAFFTSVEVDQVLRKESHQTCTTPSNPHGMERGYGIPDGESLDIFHVIDKCNKD</sequence>
<dbReference type="PANTHER" id="PTHR10267">
    <property type="entry name" value="DNA POLYMERASE SUBUNIT GAMMA-1"/>
    <property type="match status" value="1"/>
</dbReference>
<gene>
    <name evidence="3" type="ORF">OBRU01_14348</name>
</gene>
<dbReference type="GO" id="GO:0003887">
    <property type="term" value="F:DNA-directed DNA polymerase activity"/>
    <property type="evidence" value="ECO:0007669"/>
    <property type="project" value="InterPro"/>
</dbReference>
<dbReference type="GO" id="GO:0003677">
    <property type="term" value="F:DNA binding"/>
    <property type="evidence" value="ECO:0007669"/>
    <property type="project" value="InterPro"/>
</dbReference>
<accession>A0A0L7L7R4</accession>
<evidence type="ECO:0000313" key="3">
    <source>
        <dbReference type="EMBL" id="KOB71405.1"/>
    </source>
</evidence>
<organism evidence="3 4">
    <name type="scientific">Operophtera brumata</name>
    <name type="common">Winter moth</name>
    <name type="synonym">Phalaena brumata</name>
    <dbReference type="NCBI Taxonomy" id="104452"/>
    <lineage>
        <taxon>Eukaryota</taxon>
        <taxon>Metazoa</taxon>
        <taxon>Ecdysozoa</taxon>
        <taxon>Arthropoda</taxon>
        <taxon>Hexapoda</taxon>
        <taxon>Insecta</taxon>
        <taxon>Pterygota</taxon>
        <taxon>Neoptera</taxon>
        <taxon>Endopterygota</taxon>
        <taxon>Lepidoptera</taxon>
        <taxon>Glossata</taxon>
        <taxon>Ditrysia</taxon>
        <taxon>Geometroidea</taxon>
        <taxon>Geometridae</taxon>
        <taxon>Larentiinae</taxon>
        <taxon>Operophtera</taxon>
    </lineage>
</organism>
<dbReference type="PRINTS" id="PR00867">
    <property type="entry name" value="DNAPOLG"/>
</dbReference>
<dbReference type="InterPro" id="IPR041336">
    <property type="entry name" value="DNApol_Exo"/>
</dbReference>
<dbReference type="SMART" id="SM00482">
    <property type="entry name" value="POLAc"/>
    <property type="match status" value="1"/>
</dbReference>
<dbReference type="STRING" id="104452.A0A0L7L7R4"/>
<reference evidence="3 4" key="1">
    <citation type="journal article" date="2015" name="Genome Biol. Evol.">
        <title>The genome of winter moth (Operophtera brumata) provides a genomic perspective on sexual dimorphism and phenology.</title>
        <authorList>
            <person name="Derks M.F."/>
            <person name="Smit S."/>
            <person name="Salis L."/>
            <person name="Schijlen E."/>
            <person name="Bossers A."/>
            <person name="Mateman C."/>
            <person name="Pijl A.S."/>
            <person name="de Ridder D."/>
            <person name="Groenen M.A."/>
            <person name="Visser M.E."/>
            <person name="Megens H.J."/>
        </authorList>
    </citation>
    <scope>NUCLEOTIDE SEQUENCE [LARGE SCALE GENOMIC DNA]</scope>
    <source>
        <strain evidence="3">WM2013NL</strain>
        <tissue evidence="3">Head and thorax</tissue>
    </source>
</reference>
<feature type="non-terminal residue" evidence="3">
    <location>
        <position position="1"/>
    </location>
</feature>
<dbReference type="Gene3D" id="3.30.420.390">
    <property type="match status" value="2"/>
</dbReference>
<dbReference type="GO" id="GO:0006264">
    <property type="term" value="P:mitochondrial DNA replication"/>
    <property type="evidence" value="ECO:0007669"/>
    <property type="project" value="TreeGrafter"/>
</dbReference>
<feature type="domain" description="DNA-directed DNA polymerase family A palm" evidence="2">
    <location>
        <begin position="380"/>
        <end position="655"/>
    </location>
</feature>